<dbReference type="EMBL" id="LAZR01000493">
    <property type="protein sequence ID" value="KKN66706.1"/>
    <property type="molecule type" value="Genomic_DNA"/>
</dbReference>
<evidence type="ECO:0000313" key="1">
    <source>
        <dbReference type="EMBL" id="KKN66706.1"/>
    </source>
</evidence>
<proteinExistence type="predicted"/>
<dbReference type="AlphaFoldDB" id="A0A0F9UZK4"/>
<reference evidence="1" key="1">
    <citation type="journal article" date="2015" name="Nature">
        <title>Complex archaea that bridge the gap between prokaryotes and eukaryotes.</title>
        <authorList>
            <person name="Spang A."/>
            <person name="Saw J.H."/>
            <person name="Jorgensen S.L."/>
            <person name="Zaremba-Niedzwiedzka K."/>
            <person name="Martijn J."/>
            <person name="Lind A.E."/>
            <person name="van Eijk R."/>
            <person name="Schleper C."/>
            <person name="Guy L."/>
            <person name="Ettema T.J."/>
        </authorList>
    </citation>
    <scope>NUCLEOTIDE SEQUENCE</scope>
</reference>
<comment type="caution">
    <text evidence="1">The sequence shown here is derived from an EMBL/GenBank/DDBJ whole genome shotgun (WGS) entry which is preliminary data.</text>
</comment>
<accession>A0A0F9UZK4</accession>
<sequence length="407" mass="47559">MKIRFAFSLSRLYRHFGESPFAIISAYLSGDPDNEERAAEMKRAVRSLGLGYREIKGAWVEQEGPHEGKTLVEYPLFIPGIEYQDALWLAQAGYLDRKPQYSFIYSDGNDVVEYVTTTENPRQEFTDFEANDLERVWEFYSEYRGRKFRFGATTTVEYDMMTPPPQHPRGYAEHRAFYSDRAQPAHDYRYRRPTDLWVAVQSRLRRLEVHTADTVQYRVVRPHRVDHVTTSLARRPFSLPWPTPAGRRTARTVKWNPNRFVHRYSLPRLTQDQWELHPRNLLLSRGAYDAIPLERISWHPLSGQMLLSGKGESFHAHDIHNQGSHPFDEYIRALVLPGKRRVVVRPWWPFSPDEAMRLDAGEAELVSFEAQDALRKVLAAAGMPKSWSFEYDGDNARLEKLTGRRDW</sequence>
<gene>
    <name evidence="1" type="ORF">LCGC14_0468920</name>
</gene>
<name>A0A0F9UZK4_9ZZZZ</name>
<protein>
    <submittedName>
        <fullName evidence="1">Uncharacterized protein</fullName>
    </submittedName>
</protein>
<organism evidence="1">
    <name type="scientific">marine sediment metagenome</name>
    <dbReference type="NCBI Taxonomy" id="412755"/>
    <lineage>
        <taxon>unclassified sequences</taxon>
        <taxon>metagenomes</taxon>
        <taxon>ecological metagenomes</taxon>
    </lineage>
</organism>